<evidence type="ECO:0000256" key="2">
    <source>
        <dbReference type="ARBA" id="ARBA00022490"/>
    </source>
</evidence>
<dbReference type="InterPro" id="IPR011179">
    <property type="entry name" value="IPdP_isomerase"/>
</dbReference>
<feature type="binding site" evidence="11">
    <location>
        <begin position="259"/>
        <end position="261"/>
    </location>
    <ligand>
        <name>FMN</name>
        <dbReference type="ChEBI" id="CHEBI:58210"/>
    </ligand>
</feature>
<feature type="binding site" evidence="11">
    <location>
        <position position="213"/>
    </location>
    <ligand>
        <name>FMN</name>
        <dbReference type="ChEBI" id="CHEBI:58210"/>
    </ligand>
</feature>
<evidence type="ECO:0000256" key="5">
    <source>
        <dbReference type="ARBA" id="ARBA00022723"/>
    </source>
</evidence>
<dbReference type="HAMAP" id="MF_00354">
    <property type="entry name" value="Idi_2"/>
    <property type="match status" value="1"/>
</dbReference>
<feature type="binding site" evidence="11">
    <location>
        <begin position="62"/>
        <end position="64"/>
    </location>
    <ligand>
        <name>FMN</name>
        <dbReference type="ChEBI" id="CHEBI:58210"/>
    </ligand>
</feature>
<dbReference type="GO" id="GO:0005737">
    <property type="term" value="C:cytoplasm"/>
    <property type="evidence" value="ECO:0007669"/>
    <property type="project" value="UniProtKB-SubCell"/>
</dbReference>
<dbReference type="RefSeq" id="WP_282201110.1">
    <property type="nucleotide sequence ID" value="NZ_BOQE01000001.1"/>
</dbReference>
<dbReference type="PIRSF" id="PIRSF003314">
    <property type="entry name" value="IPP_isomerase"/>
    <property type="match status" value="1"/>
</dbReference>
<comment type="catalytic activity">
    <reaction evidence="11">
        <text>isopentenyl diphosphate = dimethylallyl diphosphate</text>
        <dbReference type="Rhea" id="RHEA:23284"/>
        <dbReference type="ChEBI" id="CHEBI:57623"/>
        <dbReference type="ChEBI" id="CHEBI:128769"/>
        <dbReference type="EC" id="5.3.3.2"/>
    </reaction>
</comment>
<comment type="subunit">
    <text evidence="10 11">Homooctamer. Dimer of tetramers.</text>
</comment>
<keyword evidence="4 11" id="KW-0288">FMN</keyword>
<gene>
    <name evidence="11 13" type="primary">fni</name>
    <name evidence="13" type="ORF">DNHGIG_37610</name>
</gene>
<keyword evidence="3 11" id="KW-0285">Flavoprotein</keyword>
<dbReference type="NCBIfam" id="TIGR02151">
    <property type="entry name" value="IPP_isom_2"/>
    <property type="match status" value="1"/>
</dbReference>
<feature type="binding site" evidence="11">
    <location>
        <begin position="6"/>
        <end position="7"/>
    </location>
    <ligand>
        <name>substrate</name>
    </ligand>
</feature>
<dbReference type="GO" id="GO:0070402">
    <property type="term" value="F:NADPH binding"/>
    <property type="evidence" value="ECO:0007669"/>
    <property type="project" value="UniProtKB-UniRule"/>
</dbReference>
<dbReference type="SUPFAM" id="SSF51395">
    <property type="entry name" value="FMN-linked oxidoreductases"/>
    <property type="match status" value="1"/>
</dbReference>
<name>A0AAV4LK48_9BACL</name>
<feature type="binding site" evidence="11">
    <location>
        <position position="183"/>
    </location>
    <ligand>
        <name>FMN</name>
        <dbReference type="ChEBI" id="CHEBI:58210"/>
    </ligand>
</feature>
<dbReference type="PANTHER" id="PTHR43665">
    <property type="entry name" value="ISOPENTENYL-DIPHOSPHATE DELTA-ISOMERASE"/>
    <property type="match status" value="1"/>
</dbReference>
<organism evidence="13 14">
    <name type="scientific">Collibacillus ludicampi</name>
    <dbReference type="NCBI Taxonomy" id="2771369"/>
    <lineage>
        <taxon>Bacteria</taxon>
        <taxon>Bacillati</taxon>
        <taxon>Bacillota</taxon>
        <taxon>Bacilli</taxon>
        <taxon>Bacillales</taxon>
        <taxon>Alicyclobacillaceae</taxon>
        <taxon>Collibacillus</taxon>
    </lineage>
</organism>
<evidence type="ECO:0000313" key="14">
    <source>
        <dbReference type="Proteomes" id="UP001057291"/>
    </source>
</evidence>
<evidence type="ECO:0000259" key="12">
    <source>
        <dbReference type="Pfam" id="PF01070"/>
    </source>
</evidence>
<feature type="binding site" evidence="11">
    <location>
        <begin position="92"/>
        <end position="94"/>
    </location>
    <ligand>
        <name>substrate</name>
    </ligand>
</feature>
<dbReference type="GO" id="GO:0000287">
    <property type="term" value="F:magnesium ion binding"/>
    <property type="evidence" value="ECO:0007669"/>
    <property type="project" value="UniProtKB-UniRule"/>
</dbReference>
<comment type="function">
    <text evidence="11">Involved in the biosynthesis of isoprenoids. Catalyzes the 1,3-allylic rearrangement of the homoallylic substrate isopentenyl (IPP) to its allylic isomer, dimethylallyl diphosphate (DMAPP).</text>
</comment>
<accession>A0AAV4LK48</accession>
<dbReference type="InterPro" id="IPR000262">
    <property type="entry name" value="FMN-dep_DH"/>
</dbReference>
<comment type="caution">
    <text evidence="11">Lacks conserved residue(s) required for the propagation of feature annotation.</text>
</comment>
<reference evidence="13" key="1">
    <citation type="journal article" date="2023" name="Int. J. Syst. Evol. Microbiol.">
        <title>Collibacillus ludicampi gen. nov., sp. nov., a new soil bacterium of the family Alicyclobacillaceae.</title>
        <authorList>
            <person name="Jojima T."/>
            <person name="Ioku Y."/>
            <person name="Fukuta Y."/>
            <person name="Shirasaka N."/>
            <person name="Matsumura Y."/>
            <person name="Mori M."/>
        </authorList>
    </citation>
    <scope>NUCLEOTIDE SEQUENCE</scope>
    <source>
        <strain evidence="13">TP075</strain>
    </source>
</reference>
<protein>
    <recommendedName>
        <fullName evidence="11">Isopentenyl-diphosphate delta-isomerase</fullName>
        <shortName evidence="11">IPP isomerase</shortName>
        <ecNumber evidence="11">5.3.3.2</ecNumber>
    </recommendedName>
    <alternativeName>
        <fullName evidence="11">Isopentenyl diphosphate:dimethylallyl diphosphate isomerase</fullName>
    </alternativeName>
    <alternativeName>
        <fullName evidence="11">Isopentenyl pyrophosphate isomerase</fullName>
    </alternativeName>
    <alternativeName>
        <fullName evidence="11">Type 2 isopentenyl diphosphate isomerase</fullName>
        <shortName evidence="11">IDI-2</shortName>
    </alternativeName>
</protein>
<feature type="domain" description="FMN-dependent dehydrogenase" evidence="12">
    <location>
        <begin position="168"/>
        <end position="322"/>
    </location>
</feature>
<comment type="subcellular location">
    <subcellularLocation>
        <location evidence="11">Cytoplasm</location>
    </subcellularLocation>
</comment>
<comment type="caution">
    <text evidence="13">The sequence shown here is derived from an EMBL/GenBank/DDBJ whole genome shotgun (WGS) entry which is preliminary data.</text>
</comment>
<evidence type="ECO:0000256" key="11">
    <source>
        <dbReference type="HAMAP-Rule" id="MF_00354"/>
    </source>
</evidence>
<sequence>MSRETRKLEHIRLALAQRTHECGGFEDIRFVHQSLPESDLSETALETRIGELTFSSPILINAMTGGADKTKEINRKLAIAAAETGVAMAVGSQRAAIVDPALIHTYSVVREVNPQGIIAANLGADASVEDAIRAVEMIQADLLQLHVNVPQELIMPEGDRSFRGIRKRIAEIVKYSPVPVIVKEVGFGMSYETYKELIDIGVRIIDVGGRGGTNFIRIENERRKHRRFVSIETWGQSAAISLLEAGPFLDRVDVIASGGIRNALDVAKSLSLGASVVGIAGSFLRILQEEGLEALIDEITHLHEELRVIMTILGCNTISELRDVPLVITGFTADWCHARTIDIQRYATRCRKDR</sequence>
<proteinExistence type="inferred from homology"/>
<dbReference type="CDD" id="cd02811">
    <property type="entry name" value="IDI-2_FMN"/>
    <property type="match status" value="1"/>
</dbReference>
<keyword evidence="9 11" id="KW-0413">Isomerase</keyword>
<feature type="binding site" evidence="11">
    <location>
        <position position="152"/>
    </location>
    <ligand>
        <name>Mg(2+)</name>
        <dbReference type="ChEBI" id="CHEBI:18420"/>
    </ligand>
</feature>
<feature type="binding site" evidence="11">
    <location>
        <position position="151"/>
    </location>
    <ligand>
        <name>substrate</name>
    </ligand>
</feature>
<evidence type="ECO:0000256" key="9">
    <source>
        <dbReference type="ARBA" id="ARBA00023235"/>
    </source>
</evidence>
<dbReference type="SMART" id="SM01240">
    <property type="entry name" value="IMPDH"/>
    <property type="match status" value="1"/>
</dbReference>
<dbReference type="GO" id="GO:0016491">
    <property type="term" value="F:oxidoreductase activity"/>
    <property type="evidence" value="ECO:0007669"/>
    <property type="project" value="InterPro"/>
</dbReference>
<dbReference type="InterPro" id="IPR013785">
    <property type="entry name" value="Aldolase_TIM"/>
</dbReference>
<dbReference type="EC" id="5.3.3.2" evidence="11"/>
<dbReference type="Pfam" id="PF01070">
    <property type="entry name" value="FMN_dh"/>
    <property type="match status" value="1"/>
</dbReference>
<evidence type="ECO:0000256" key="6">
    <source>
        <dbReference type="ARBA" id="ARBA00022842"/>
    </source>
</evidence>
<feature type="binding site" evidence="11">
    <location>
        <position position="92"/>
    </location>
    <ligand>
        <name>FMN</name>
        <dbReference type="ChEBI" id="CHEBI:58210"/>
    </ligand>
</feature>
<keyword evidence="14" id="KW-1185">Reference proteome</keyword>
<dbReference type="GO" id="GO:0004452">
    <property type="term" value="F:isopentenyl-diphosphate delta-isomerase activity"/>
    <property type="evidence" value="ECO:0007669"/>
    <property type="project" value="UniProtKB-UniRule"/>
</dbReference>
<feature type="binding site" evidence="11">
    <location>
        <position position="121"/>
    </location>
    <ligand>
        <name>FMN</name>
        <dbReference type="ChEBI" id="CHEBI:58210"/>
    </ligand>
</feature>
<comment type="cofactor">
    <cofactor evidence="11">
        <name>Mg(2+)</name>
        <dbReference type="ChEBI" id="CHEBI:18420"/>
    </cofactor>
</comment>
<dbReference type="GO" id="GO:0010181">
    <property type="term" value="F:FMN binding"/>
    <property type="evidence" value="ECO:0007669"/>
    <property type="project" value="UniProtKB-UniRule"/>
</dbReference>
<evidence type="ECO:0000256" key="10">
    <source>
        <dbReference type="ARBA" id="ARBA00025810"/>
    </source>
</evidence>
<feature type="binding site" evidence="11">
    <location>
        <begin position="280"/>
        <end position="281"/>
    </location>
    <ligand>
        <name>FMN</name>
        <dbReference type="ChEBI" id="CHEBI:58210"/>
    </ligand>
</feature>
<keyword evidence="8 11" id="KW-0414">Isoprene biosynthesis</keyword>
<dbReference type="Gene3D" id="3.20.20.70">
    <property type="entry name" value="Aldolase class I"/>
    <property type="match status" value="1"/>
</dbReference>
<dbReference type="PANTHER" id="PTHR43665:SF1">
    <property type="entry name" value="ISOPENTENYL-DIPHOSPHATE DELTA-ISOMERASE"/>
    <property type="match status" value="1"/>
</dbReference>
<evidence type="ECO:0000256" key="4">
    <source>
        <dbReference type="ARBA" id="ARBA00022643"/>
    </source>
</evidence>
<comment type="cofactor">
    <cofactor evidence="1 11">
        <name>FMN</name>
        <dbReference type="ChEBI" id="CHEBI:58210"/>
    </cofactor>
</comment>
<evidence type="ECO:0000256" key="7">
    <source>
        <dbReference type="ARBA" id="ARBA00022857"/>
    </source>
</evidence>
<keyword evidence="6 11" id="KW-0460">Magnesium</keyword>
<keyword evidence="5 11" id="KW-0479">Metal-binding</keyword>
<evidence type="ECO:0000256" key="3">
    <source>
        <dbReference type="ARBA" id="ARBA00022630"/>
    </source>
</evidence>
<keyword evidence="2 11" id="KW-0963">Cytoplasm</keyword>
<evidence type="ECO:0000256" key="1">
    <source>
        <dbReference type="ARBA" id="ARBA00001917"/>
    </source>
</evidence>
<dbReference type="GO" id="GO:0008299">
    <property type="term" value="P:isoprenoid biosynthetic process"/>
    <property type="evidence" value="ECO:0007669"/>
    <property type="project" value="UniProtKB-UniRule"/>
</dbReference>
<keyword evidence="7 11" id="KW-0521">NADP</keyword>
<comment type="cofactor">
    <cofactor evidence="11">
        <name>NADPH</name>
        <dbReference type="ChEBI" id="CHEBI:57783"/>
    </cofactor>
</comment>
<dbReference type="AlphaFoldDB" id="A0AAV4LK48"/>
<evidence type="ECO:0000256" key="8">
    <source>
        <dbReference type="ARBA" id="ARBA00023229"/>
    </source>
</evidence>
<comment type="similarity">
    <text evidence="11">Belongs to the IPP isomerase type 2 family.</text>
</comment>
<dbReference type="Proteomes" id="UP001057291">
    <property type="component" value="Unassembled WGS sequence"/>
</dbReference>
<dbReference type="EMBL" id="BOQE01000001">
    <property type="protein sequence ID" value="GIM48212.1"/>
    <property type="molecule type" value="Genomic_DNA"/>
</dbReference>
<evidence type="ECO:0000313" key="13">
    <source>
        <dbReference type="EMBL" id="GIM48212.1"/>
    </source>
</evidence>